<reference evidence="4" key="1">
    <citation type="journal article" date="2010" name="Nat. Biotechnol.">
        <title>Draft genome sequence of the oilseed species Ricinus communis.</title>
        <authorList>
            <person name="Chan A.P."/>
            <person name="Crabtree J."/>
            <person name="Zhao Q."/>
            <person name="Lorenzi H."/>
            <person name="Orvis J."/>
            <person name="Puiu D."/>
            <person name="Melake-Berhan A."/>
            <person name="Jones K.M."/>
            <person name="Redman J."/>
            <person name="Chen G."/>
            <person name="Cahoon E.B."/>
            <person name="Gedil M."/>
            <person name="Stanke M."/>
            <person name="Haas B.J."/>
            <person name="Wortman J.R."/>
            <person name="Fraser-Liggett C.M."/>
            <person name="Ravel J."/>
            <person name="Rabinowicz P.D."/>
        </authorList>
    </citation>
    <scope>NUCLEOTIDE SEQUENCE [LARGE SCALE GENOMIC DNA]</scope>
    <source>
        <strain evidence="4">cv. Hale</strain>
    </source>
</reference>
<dbReference type="Gene3D" id="1.10.238.10">
    <property type="entry name" value="EF-hand"/>
    <property type="match status" value="1"/>
</dbReference>
<evidence type="ECO:0000313" key="3">
    <source>
        <dbReference type="EMBL" id="EEF35048.1"/>
    </source>
</evidence>
<sequence length="100" mass="11495">MHSIPLFKQKKATSPLSKHQLREIFKQFDLDGNHVLSKNEMKKAFDNLGSRCPLFRAYFANRYADGNGDGVIDLNNSELDALVDYAFKIQYTRFAPHDSK</sequence>
<dbReference type="InterPro" id="IPR011992">
    <property type="entry name" value="EF-hand-dom_pair"/>
</dbReference>
<evidence type="ECO:0000256" key="1">
    <source>
        <dbReference type="ARBA" id="ARBA00022837"/>
    </source>
</evidence>
<evidence type="ECO:0000313" key="4">
    <source>
        <dbReference type="Proteomes" id="UP000008311"/>
    </source>
</evidence>
<dbReference type="AlphaFoldDB" id="B9SMS7"/>
<keyword evidence="4" id="KW-1185">Reference proteome</keyword>
<dbReference type="Pfam" id="PF13405">
    <property type="entry name" value="EF-hand_6"/>
    <property type="match status" value="1"/>
</dbReference>
<dbReference type="EMBL" id="EQ974038">
    <property type="protein sequence ID" value="EEF35048.1"/>
    <property type="molecule type" value="Genomic_DNA"/>
</dbReference>
<protein>
    <recommendedName>
        <fullName evidence="2">EF-hand domain-containing protein</fullName>
    </recommendedName>
</protein>
<dbReference type="PROSITE" id="PS50222">
    <property type="entry name" value="EF_HAND_2"/>
    <property type="match status" value="1"/>
</dbReference>
<dbReference type="InterPro" id="IPR002048">
    <property type="entry name" value="EF_hand_dom"/>
</dbReference>
<keyword evidence="1" id="KW-0106">Calcium</keyword>
<name>B9SMS7_RICCO</name>
<feature type="domain" description="EF-hand" evidence="2">
    <location>
        <begin position="16"/>
        <end position="51"/>
    </location>
</feature>
<dbReference type="PROSITE" id="PS00018">
    <property type="entry name" value="EF_HAND_1"/>
    <property type="match status" value="1"/>
</dbReference>
<dbReference type="CDD" id="cd00051">
    <property type="entry name" value="EFh"/>
    <property type="match status" value="1"/>
</dbReference>
<evidence type="ECO:0000259" key="2">
    <source>
        <dbReference type="PROSITE" id="PS50222"/>
    </source>
</evidence>
<dbReference type="Proteomes" id="UP000008311">
    <property type="component" value="Unassembled WGS sequence"/>
</dbReference>
<organism evidence="3 4">
    <name type="scientific">Ricinus communis</name>
    <name type="common">Castor bean</name>
    <dbReference type="NCBI Taxonomy" id="3988"/>
    <lineage>
        <taxon>Eukaryota</taxon>
        <taxon>Viridiplantae</taxon>
        <taxon>Streptophyta</taxon>
        <taxon>Embryophyta</taxon>
        <taxon>Tracheophyta</taxon>
        <taxon>Spermatophyta</taxon>
        <taxon>Magnoliopsida</taxon>
        <taxon>eudicotyledons</taxon>
        <taxon>Gunneridae</taxon>
        <taxon>Pentapetalae</taxon>
        <taxon>rosids</taxon>
        <taxon>fabids</taxon>
        <taxon>Malpighiales</taxon>
        <taxon>Euphorbiaceae</taxon>
        <taxon>Acalyphoideae</taxon>
        <taxon>Acalypheae</taxon>
        <taxon>Ricinus</taxon>
    </lineage>
</organism>
<dbReference type="SMART" id="SM00054">
    <property type="entry name" value="EFh"/>
    <property type="match status" value="1"/>
</dbReference>
<dbReference type="GO" id="GO:0005509">
    <property type="term" value="F:calcium ion binding"/>
    <property type="evidence" value="ECO:0007669"/>
    <property type="project" value="InterPro"/>
</dbReference>
<proteinExistence type="predicted"/>
<dbReference type="InParanoid" id="B9SMS7"/>
<accession>B9SMS7</accession>
<gene>
    <name evidence="3" type="ORF">RCOM_0470400</name>
</gene>
<dbReference type="InterPro" id="IPR018247">
    <property type="entry name" value="EF_Hand_1_Ca_BS"/>
</dbReference>
<dbReference type="SUPFAM" id="SSF47473">
    <property type="entry name" value="EF-hand"/>
    <property type="match status" value="1"/>
</dbReference>